<dbReference type="EMBL" id="BAAADA010000014">
    <property type="protein sequence ID" value="GAA0474626.1"/>
    <property type="molecule type" value="Genomic_DNA"/>
</dbReference>
<keyword evidence="10" id="KW-1185">Reference proteome</keyword>
<reference evidence="10" key="1">
    <citation type="journal article" date="2019" name="Int. J. Syst. Evol. Microbiol.">
        <title>The Global Catalogue of Microorganisms (GCM) 10K type strain sequencing project: providing services to taxonomists for standard genome sequencing and annotation.</title>
        <authorList>
            <consortium name="The Broad Institute Genomics Platform"/>
            <consortium name="The Broad Institute Genome Sequencing Center for Infectious Disease"/>
            <person name="Wu L."/>
            <person name="Ma J."/>
        </authorList>
    </citation>
    <scope>NUCLEOTIDE SEQUENCE [LARGE SCALE GENOMIC DNA]</scope>
    <source>
        <strain evidence="10">JCM 14232</strain>
    </source>
</reference>
<dbReference type="Gene3D" id="3.20.20.70">
    <property type="entry name" value="Aldolase class I"/>
    <property type="match status" value="1"/>
</dbReference>
<evidence type="ECO:0000259" key="7">
    <source>
        <dbReference type="Pfam" id="PF16874"/>
    </source>
</evidence>
<dbReference type="PRINTS" id="PR00743">
    <property type="entry name" value="GLHYDRLASE36"/>
</dbReference>
<dbReference type="InterPro" id="IPR013785">
    <property type="entry name" value="Aldolase_TIM"/>
</dbReference>
<dbReference type="PIRSF" id="PIRSF005536">
    <property type="entry name" value="Agal"/>
    <property type="match status" value="1"/>
</dbReference>
<dbReference type="InterPro" id="IPR031704">
    <property type="entry name" value="Glyco_hydro_36_N"/>
</dbReference>
<dbReference type="Pfam" id="PF16875">
    <property type="entry name" value="Glyco_hydro_36N"/>
    <property type="match status" value="1"/>
</dbReference>
<dbReference type="InterPro" id="IPR013780">
    <property type="entry name" value="Glyco_hydro_b"/>
</dbReference>
<feature type="domain" description="Glycosyl hydrolase family 36 C-terminal" evidence="7">
    <location>
        <begin position="649"/>
        <end position="735"/>
    </location>
</feature>
<dbReference type="InterPro" id="IPR050985">
    <property type="entry name" value="Alpha-glycosidase_related"/>
</dbReference>
<evidence type="ECO:0000313" key="9">
    <source>
        <dbReference type="EMBL" id="GAA0474626.1"/>
    </source>
</evidence>
<accession>A0ABP3K9X9</accession>
<evidence type="ECO:0000256" key="4">
    <source>
        <dbReference type="ARBA" id="ARBA00022801"/>
    </source>
</evidence>
<dbReference type="InterPro" id="IPR017853">
    <property type="entry name" value="GH"/>
</dbReference>
<keyword evidence="4 6" id="KW-0378">Hydrolase</keyword>
<dbReference type="InterPro" id="IPR031705">
    <property type="entry name" value="Glyco_hydro_36_C"/>
</dbReference>
<dbReference type="RefSeq" id="WP_346023685.1">
    <property type="nucleotide sequence ID" value="NZ_BAAADA010000014.1"/>
</dbReference>
<dbReference type="Gene3D" id="2.70.98.60">
    <property type="entry name" value="alpha-galactosidase from lactobacil brevis"/>
    <property type="match status" value="1"/>
</dbReference>
<comment type="similarity">
    <text evidence="2">Belongs to the glycosyl hydrolase 36 family.</text>
</comment>
<dbReference type="PROSITE" id="PS00512">
    <property type="entry name" value="ALPHA_GALACTOSIDASE"/>
    <property type="match status" value="1"/>
</dbReference>
<sequence>MSIVYNEHQKSFHLTNGKISYQFSVENDRFLIHNYWGKAIQSNTMNGDFPLSDHSFSPTPFNVEGREFSMNTQAQEFPVNGYGDFRETALEHRYKDGSFVTQLSYEGYEIIEGKPELEGLPHTYLNEKSEAETLIVYLKDELYNMKYSLHYTIFKEFSIITRSVTIKNDGKEAIEINKLLSASVDFDHSDFDFIQLSGAWGRERELRRNPLSRGVHKIDSKRGTTAHTYQPFFALVDPQTTEHTGEVYGFHFVYTGEFVGSVEVSEYDQTRAQMGINPEHFNWKLEPTDYFQAPEVVMVYSDKGTNDMSQELHKLYQNHLIRGEHQFKERPVLINNWEATYFEFSEEKIEKIAEESSKLGMELFVLDDGWFGKRDDDTTSLGDWFEYEEKLPNGLKSLAESVKNKGMKFGLWFEPEMISKDSKLYKNHPQWLLKANDRHPSHSREQYILDYSQKEAREHIVKQMTAILDEVPIDYIKWDFNRNLTEIGSQSPLIRDGEVSHRFVLGLYDVLEELVTSYPNILWESCSGGGGRYDPGMLYYMPQTWTSDNTDAVARLGIQTGTSFVMPISSMGAHVSAVPNHQVNRMTSLKMRGDVAMAGNLGYELDVTSLSDEEKQTVKDQVSFYKEHRRLIQYGDFYRLLNPFEGKNQTAWIFVDEEKNEALFYYYTILAEANKAMPRVKFVGLDLDKEYRLNQSDVTLYGNELMYKGLYMDPKAPWYECSDKYHVEDFSSVRIKLESVN</sequence>
<keyword evidence="5 6" id="KW-0326">Glycosidase</keyword>
<evidence type="ECO:0000256" key="3">
    <source>
        <dbReference type="ARBA" id="ARBA00012755"/>
    </source>
</evidence>
<evidence type="ECO:0000256" key="6">
    <source>
        <dbReference type="PIRNR" id="PIRNR005536"/>
    </source>
</evidence>
<dbReference type="Pfam" id="PF02065">
    <property type="entry name" value="Melibiase"/>
    <property type="match status" value="1"/>
</dbReference>
<dbReference type="CDD" id="cd14791">
    <property type="entry name" value="GH36"/>
    <property type="match status" value="1"/>
</dbReference>
<dbReference type="EC" id="3.2.1.22" evidence="3 6"/>
<dbReference type="InterPro" id="IPR002252">
    <property type="entry name" value="Glyco_hydro_36"/>
</dbReference>
<comment type="caution">
    <text evidence="9">The sequence shown here is derived from an EMBL/GenBank/DDBJ whole genome shotgun (WGS) entry which is preliminary data.</text>
</comment>
<dbReference type="SUPFAM" id="SSF51445">
    <property type="entry name" value="(Trans)glycosidases"/>
    <property type="match status" value="1"/>
</dbReference>
<proteinExistence type="inferred from homology"/>
<organism evidence="9 10">
    <name type="scientific">Alkalibacterium indicireducens</name>
    <dbReference type="NCBI Taxonomy" id="398758"/>
    <lineage>
        <taxon>Bacteria</taxon>
        <taxon>Bacillati</taxon>
        <taxon>Bacillota</taxon>
        <taxon>Bacilli</taxon>
        <taxon>Lactobacillales</taxon>
        <taxon>Carnobacteriaceae</taxon>
        <taxon>Alkalibacterium</taxon>
    </lineage>
</organism>
<comment type="catalytic activity">
    <reaction evidence="1 6">
        <text>Hydrolysis of terminal, non-reducing alpha-D-galactose residues in alpha-D-galactosides, including galactose oligosaccharides, galactomannans and galactolipids.</text>
        <dbReference type="EC" id="3.2.1.22"/>
    </reaction>
</comment>
<dbReference type="PANTHER" id="PTHR43053">
    <property type="entry name" value="GLYCOSIDASE FAMILY 31"/>
    <property type="match status" value="1"/>
</dbReference>
<gene>
    <name evidence="9" type="ORF">GCM10008936_01530</name>
</gene>
<protein>
    <recommendedName>
        <fullName evidence="3 6">Alpha-galactosidase</fullName>
        <ecNumber evidence="3 6">3.2.1.22</ecNumber>
    </recommendedName>
</protein>
<evidence type="ECO:0000256" key="2">
    <source>
        <dbReference type="ARBA" id="ARBA00006202"/>
    </source>
</evidence>
<dbReference type="Gene3D" id="2.60.40.1180">
    <property type="entry name" value="Golgi alpha-mannosidase II"/>
    <property type="match status" value="1"/>
</dbReference>
<evidence type="ECO:0000313" key="10">
    <source>
        <dbReference type="Proteomes" id="UP001410648"/>
    </source>
</evidence>
<dbReference type="InterPro" id="IPR038417">
    <property type="entry name" value="Alpga-gal_N_sf"/>
</dbReference>
<dbReference type="InterPro" id="IPR000111">
    <property type="entry name" value="Glyco_hydro_27/36_CS"/>
</dbReference>
<feature type="domain" description="Glycosyl hydrolase family 36 N-terminal" evidence="8">
    <location>
        <begin position="30"/>
        <end position="286"/>
    </location>
</feature>
<evidence type="ECO:0000259" key="8">
    <source>
        <dbReference type="Pfam" id="PF16875"/>
    </source>
</evidence>
<evidence type="ECO:0000256" key="5">
    <source>
        <dbReference type="ARBA" id="ARBA00023295"/>
    </source>
</evidence>
<name>A0ABP3K9X9_9LACT</name>
<dbReference type="PANTHER" id="PTHR43053:SF3">
    <property type="entry name" value="ALPHA-GALACTOSIDASE C-RELATED"/>
    <property type="match status" value="1"/>
</dbReference>
<evidence type="ECO:0000256" key="1">
    <source>
        <dbReference type="ARBA" id="ARBA00001255"/>
    </source>
</evidence>
<dbReference type="Proteomes" id="UP001410648">
    <property type="component" value="Unassembled WGS sequence"/>
</dbReference>
<dbReference type="Pfam" id="PF16874">
    <property type="entry name" value="Glyco_hydro_36C"/>
    <property type="match status" value="1"/>
</dbReference>